<comment type="caution">
    <text evidence="1">The sequence shown here is derived from an EMBL/GenBank/DDBJ whole genome shotgun (WGS) entry which is preliminary data.</text>
</comment>
<reference evidence="1" key="1">
    <citation type="submission" date="2021-03" db="EMBL/GenBank/DDBJ databases">
        <title>Draft genome sequence of rust myrtle Austropuccinia psidii MF-1, a brazilian biotype.</title>
        <authorList>
            <person name="Quecine M.C."/>
            <person name="Pachon D.M.R."/>
            <person name="Bonatelli M.L."/>
            <person name="Correr F.H."/>
            <person name="Franceschini L.M."/>
            <person name="Leite T.F."/>
            <person name="Margarido G.R.A."/>
            <person name="Almeida C.A."/>
            <person name="Ferrarezi J.A."/>
            <person name="Labate C.A."/>
        </authorList>
    </citation>
    <scope>NUCLEOTIDE SEQUENCE</scope>
    <source>
        <strain evidence="1">MF-1</strain>
    </source>
</reference>
<sequence length="143" mass="16110">MAHTIPLSPQDGLKALGETPEELATPNPNDSHGLMSLTNIMSHPDHLNYNSIVSQISQLATYLNQSPQKCKKFITTVHLVYNDSIPKKALTLFSQVSTTWNSMYETLNCAWTLKDAYHHFCSTLNIKKLSTFSHLMGKIQIDY</sequence>
<dbReference type="EMBL" id="AVOT02010924">
    <property type="protein sequence ID" value="MBW0491134.1"/>
    <property type="molecule type" value="Genomic_DNA"/>
</dbReference>
<keyword evidence="2" id="KW-1185">Reference proteome</keyword>
<evidence type="ECO:0000313" key="2">
    <source>
        <dbReference type="Proteomes" id="UP000765509"/>
    </source>
</evidence>
<proteinExistence type="predicted"/>
<dbReference type="AlphaFoldDB" id="A0A9Q3CUN2"/>
<evidence type="ECO:0000313" key="1">
    <source>
        <dbReference type="EMBL" id="MBW0491134.1"/>
    </source>
</evidence>
<accession>A0A9Q3CUN2</accession>
<dbReference type="Proteomes" id="UP000765509">
    <property type="component" value="Unassembled WGS sequence"/>
</dbReference>
<gene>
    <name evidence="1" type="ORF">O181_030849</name>
</gene>
<organism evidence="1 2">
    <name type="scientific">Austropuccinia psidii MF-1</name>
    <dbReference type="NCBI Taxonomy" id="1389203"/>
    <lineage>
        <taxon>Eukaryota</taxon>
        <taxon>Fungi</taxon>
        <taxon>Dikarya</taxon>
        <taxon>Basidiomycota</taxon>
        <taxon>Pucciniomycotina</taxon>
        <taxon>Pucciniomycetes</taxon>
        <taxon>Pucciniales</taxon>
        <taxon>Sphaerophragmiaceae</taxon>
        <taxon>Austropuccinia</taxon>
    </lineage>
</organism>
<name>A0A9Q3CUN2_9BASI</name>
<protein>
    <submittedName>
        <fullName evidence="1">Uncharacterized protein</fullName>
    </submittedName>
</protein>